<gene>
    <name evidence="2" type="ORF">DW839_31290</name>
    <name evidence="1" type="ORF">DWW02_28650</name>
</gene>
<dbReference type="EMBL" id="QSHZ01000063">
    <property type="protein sequence ID" value="RHC46370.1"/>
    <property type="molecule type" value="Genomic_DNA"/>
</dbReference>
<protein>
    <submittedName>
        <fullName evidence="2">Uncharacterized protein</fullName>
    </submittedName>
</protein>
<reference evidence="3 4" key="1">
    <citation type="submission" date="2018-08" db="EMBL/GenBank/DDBJ databases">
        <title>A genome reference for cultivated species of the human gut microbiota.</title>
        <authorList>
            <person name="Zou Y."/>
            <person name="Xue W."/>
            <person name="Luo G."/>
        </authorList>
    </citation>
    <scope>NUCLEOTIDE SEQUENCE [LARGE SCALE GENOMIC DNA]</scope>
    <source>
        <strain evidence="1 4">AF14-18</strain>
        <strain evidence="2 3">AM35-14</strain>
    </source>
</reference>
<dbReference type="AlphaFoldDB" id="A0A414AFK1"/>
<evidence type="ECO:0000313" key="4">
    <source>
        <dbReference type="Proteomes" id="UP000284543"/>
    </source>
</evidence>
<dbReference type="Proteomes" id="UP000283975">
    <property type="component" value="Unassembled WGS sequence"/>
</dbReference>
<comment type="caution">
    <text evidence="2">The sequence shown here is derived from an EMBL/GenBank/DDBJ whole genome shotgun (WGS) entry which is preliminary data.</text>
</comment>
<name>A0A414AFK1_9FIRM</name>
<proteinExistence type="predicted"/>
<accession>A0A414AFK1</accession>
<evidence type="ECO:0000313" key="2">
    <source>
        <dbReference type="EMBL" id="RHC46370.1"/>
    </source>
</evidence>
<dbReference type="Proteomes" id="UP000284543">
    <property type="component" value="Unassembled WGS sequence"/>
</dbReference>
<sequence>MKENSSRSRTAPEEIKYKTEVLLKSKALSGYQTDFSRALLTQNEYSIKEARAVLDKFYGKEGKK</sequence>
<organism evidence="2 3">
    <name type="scientific">Enterocloster bolteae</name>
    <dbReference type="NCBI Taxonomy" id="208479"/>
    <lineage>
        <taxon>Bacteria</taxon>
        <taxon>Bacillati</taxon>
        <taxon>Bacillota</taxon>
        <taxon>Clostridia</taxon>
        <taxon>Lachnospirales</taxon>
        <taxon>Lachnospiraceae</taxon>
        <taxon>Enterocloster</taxon>
    </lineage>
</organism>
<dbReference type="EMBL" id="QRZM01000025">
    <property type="protein sequence ID" value="RGV69161.1"/>
    <property type="molecule type" value="Genomic_DNA"/>
</dbReference>
<evidence type="ECO:0000313" key="3">
    <source>
        <dbReference type="Proteomes" id="UP000283975"/>
    </source>
</evidence>
<evidence type="ECO:0000313" key="1">
    <source>
        <dbReference type="EMBL" id="RGV69161.1"/>
    </source>
</evidence>